<organism evidence="6 7">
    <name type="scientific">Sunxiuqinia dokdonensis</name>
    <dbReference type="NCBI Taxonomy" id="1409788"/>
    <lineage>
        <taxon>Bacteria</taxon>
        <taxon>Pseudomonadati</taxon>
        <taxon>Bacteroidota</taxon>
        <taxon>Bacteroidia</taxon>
        <taxon>Marinilabiliales</taxon>
        <taxon>Prolixibacteraceae</taxon>
        <taxon>Sunxiuqinia</taxon>
    </lineage>
</organism>
<dbReference type="GO" id="GO:0015288">
    <property type="term" value="F:porin activity"/>
    <property type="evidence" value="ECO:0007669"/>
    <property type="project" value="TreeGrafter"/>
</dbReference>
<sequence>MFLWLLLPAQLVVAQQQVTLNDCQQWARAHHPLLEQQAIYKQMSELKLDNNRTNSLPQVGLNVQATYQSDVTEIGLSLPSVDIPEVAKDQYKLYLDVKQNIWDGGLTKANEILEKAKERTNQQSVEVELYKIREQVNSLFFTSFLIQQNLDLLEKKQETLDARKKQMDSAVKNGTLLQSELNQILAELVKIRQQQIELQSRRETVLSALAILTGKELSNLQNLVIETNDISLAGELNRPELSLFEKQTNMLAASSDLLQKKRNPKVFGFGQAGYGRPGLNMLNDEFDAFYLVGLGVNWTVFDWKNTRREREVIQLEQQLVSTQQQQFERQINIALDGEFRKIQQIQNLLESDRELIELQEQITKSAASKLENGTITASDYLQDLNAEMGARITFETHKVQLEAAKINYQNIQGTND</sequence>
<dbReference type="GO" id="GO:0009279">
    <property type="term" value="C:cell outer membrane"/>
    <property type="evidence" value="ECO:0007669"/>
    <property type="project" value="UniProtKB-SubCell"/>
</dbReference>
<dbReference type="Proteomes" id="UP000036958">
    <property type="component" value="Unassembled WGS sequence"/>
</dbReference>
<evidence type="ECO:0000313" key="6">
    <source>
        <dbReference type="EMBL" id="KOH44409.1"/>
    </source>
</evidence>
<dbReference type="Gene3D" id="1.20.1600.10">
    <property type="entry name" value="Outer membrane efflux proteins (OEP)"/>
    <property type="match status" value="1"/>
</dbReference>
<dbReference type="STRING" id="1409788.NC99_27660"/>
<dbReference type="PANTHER" id="PTHR30026">
    <property type="entry name" value="OUTER MEMBRANE PROTEIN TOLC"/>
    <property type="match status" value="1"/>
</dbReference>
<dbReference type="GO" id="GO:1990281">
    <property type="term" value="C:efflux pump complex"/>
    <property type="evidence" value="ECO:0007669"/>
    <property type="project" value="TreeGrafter"/>
</dbReference>
<evidence type="ECO:0000313" key="7">
    <source>
        <dbReference type="Proteomes" id="UP000036958"/>
    </source>
</evidence>
<protein>
    <recommendedName>
        <fullName evidence="8">Transporter</fullName>
    </recommendedName>
</protein>
<keyword evidence="2" id="KW-1134">Transmembrane beta strand</keyword>
<keyword evidence="4" id="KW-0472">Membrane</keyword>
<evidence type="ECO:0000256" key="4">
    <source>
        <dbReference type="ARBA" id="ARBA00023136"/>
    </source>
</evidence>
<evidence type="ECO:0000256" key="1">
    <source>
        <dbReference type="ARBA" id="ARBA00004442"/>
    </source>
</evidence>
<dbReference type="AlphaFoldDB" id="A0A0L8V7I4"/>
<dbReference type="SUPFAM" id="SSF56954">
    <property type="entry name" value="Outer membrane efflux proteins (OEP)"/>
    <property type="match status" value="1"/>
</dbReference>
<dbReference type="PATRIC" id="fig|1409788.3.peg.2851"/>
<evidence type="ECO:0008006" key="8">
    <source>
        <dbReference type="Google" id="ProtNLM"/>
    </source>
</evidence>
<accession>A0A0L8V7I4</accession>
<name>A0A0L8V7I4_9BACT</name>
<keyword evidence="3" id="KW-0812">Transmembrane</keyword>
<gene>
    <name evidence="6" type="ORF">NC99_27660</name>
</gene>
<dbReference type="PANTHER" id="PTHR30026:SF20">
    <property type="entry name" value="OUTER MEMBRANE PROTEIN TOLC"/>
    <property type="match status" value="1"/>
</dbReference>
<evidence type="ECO:0000256" key="2">
    <source>
        <dbReference type="ARBA" id="ARBA00022452"/>
    </source>
</evidence>
<reference evidence="7" key="1">
    <citation type="submission" date="2015-07" db="EMBL/GenBank/DDBJ databases">
        <title>Genome sequencing of Sunxiuqinia dokdonensis strain SK.</title>
        <authorList>
            <person name="Ahn S."/>
            <person name="Kim B.-C."/>
        </authorList>
    </citation>
    <scope>NUCLEOTIDE SEQUENCE [LARGE SCALE GENOMIC DNA]</scope>
    <source>
        <strain evidence="7">SK</strain>
    </source>
</reference>
<dbReference type="GO" id="GO:0015562">
    <property type="term" value="F:efflux transmembrane transporter activity"/>
    <property type="evidence" value="ECO:0007669"/>
    <property type="project" value="InterPro"/>
</dbReference>
<evidence type="ECO:0000256" key="5">
    <source>
        <dbReference type="ARBA" id="ARBA00023237"/>
    </source>
</evidence>
<comment type="caution">
    <text evidence="6">The sequence shown here is derived from an EMBL/GenBank/DDBJ whole genome shotgun (WGS) entry which is preliminary data.</text>
</comment>
<dbReference type="InterPro" id="IPR051906">
    <property type="entry name" value="TolC-like"/>
</dbReference>
<evidence type="ECO:0000256" key="3">
    <source>
        <dbReference type="ARBA" id="ARBA00022692"/>
    </source>
</evidence>
<dbReference type="EMBL" id="LGIA01000162">
    <property type="protein sequence ID" value="KOH44409.1"/>
    <property type="molecule type" value="Genomic_DNA"/>
</dbReference>
<keyword evidence="5" id="KW-0998">Cell outer membrane</keyword>
<comment type="subcellular location">
    <subcellularLocation>
        <location evidence="1">Cell outer membrane</location>
    </subcellularLocation>
</comment>
<keyword evidence="7" id="KW-1185">Reference proteome</keyword>
<proteinExistence type="predicted"/>